<dbReference type="eggNOG" id="arCOG02498">
    <property type="taxonomic scope" value="Archaea"/>
</dbReference>
<evidence type="ECO:0000259" key="5">
    <source>
        <dbReference type="PROSITE" id="PS51175"/>
    </source>
</evidence>
<dbReference type="NCBIfam" id="TIGR03804">
    <property type="entry name" value="para_beta_helix"/>
    <property type="match status" value="1"/>
</dbReference>
<feature type="region of interest" description="Disordered" evidence="3">
    <location>
        <begin position="524"/>
        <end position="551"/>
    </location>
</feature>
<dbReference type="AlphaFoldDB" id="B8GJX5"/>
<accession>B8GJX5</accession>
<feature type="domain" description="CBM6" evidence="5">
    <location>
        <begin position="520"/>
        <end position="656"/>
    </location>
</feature>
<dbReference type="Gene3D" id="1.10.1330.10">
    <property type="entry name" value="Dockerin domain"/>
    <property type="match status" value="1"/>
</dbReference>
<dbReference type="InterPro" id="IPR005084">
    <property type="entry name" value="CBM6"/>
</dbReference>
<evidence type="ECO:0000256" key="3">
    <source>
        <dbReference type="SAM" id="MobiDB-lite"/>
    </source>
</evidence>
<dbReference type="HOGENOM" id="CLU_021731_0_0_2"/>
<keyword evidence="2" id="KW-0732">Signal</keyword>
<dbReference type="InterPro" id="IPR002105">
    <property type="entry name" value="Dockerin_1_rpt"/>
</dbReference>
<dbReference type="InterPro" id="IPR036514">
    <property type="entry name" value="SGNH_hydro_sf"/>
</dbReference>
<dbReference type="InterPro" id="IPR006584">
    <property type="entry name" value="Cellulose-bd_IV"/>
</dbReference>
<dbReference type="PANTHER" id="PTHR30383:SF2">
    <property type="entry name" value="CELLULOSE-BINDING PROTEIN"/>
    <property type="match status" value="1"/>
</dbReference>
<gene>
    <name evidence="6" type="ordered locus">Mpal_0405</name>
</gene>
<evidence type="ECO:0000313" key="7">
    <source>
        <dbReference type="Proteomes" id="UP000002457"/>
    </source>
</evidence>
<dbReference type="eggNOG" id="arCOG03611">
    <property type="taxonomic scope" value="Archaea"/>
</dbReference>
<sequence precursor="true">MVSSLRVLSLLSLTALLVLFLSSIPGPAEATVKIVPLGDSITKGSTQTADEAQYPTYRYWLWHSLQDNGYDVDFVGSWDQPRFQDFSFDQDNEGHGGYTTDGILNGASDDPWQGHLSGWLGSYSPDIALVELGTNDVLHQVPADQSIRNLEAIIDTLRDRNPHVKILVGTVIPTSIYRENLIALNQRIPEVAADKSTTASPVKIVDLYSGYDGLADNQLPLGVHPNLQGEKKIAAKWYNALVPLLDSSTPTPTPTSTPTSTPKPTPTQDSHLITGPVKITVPGTYTLANDITGSSSQVGIEIASSNVVLEGNEHTISGTGQDGSCGVFVSSSDTPISGVVIRNLKVSNWGYGIYYYQGVTGGTVTGCEVTGNSFAGVVLYSGGDRTTIRGNTITRNIRGVYLANVDGAGVVDNMLKNQNNAVFAGTVTSTVWALPVQAGTNIAGGPSLGGNYWGSTAGTGFSDTASDADHDGFSDQQYTVWGGNVDPLPLVTYVPPTPTPSPTPTPTFTPGPFTSLTVPGTLQAEQYDNGGEGTAYHDTTPGNQGGEYRQDDVDIESGASGYDLCFIRTGEWVNYTMQVATAGDYTAAFRAASWGDDHTITLSIDGTVAGTVVLADTGSSEVYADTAIPVSLPSGTHTLTLEFTGDGENLDYVVFTAVPVSTPTLTPTPTGNQTGTLQPIPPSTLVPTDPNNDGQYEDLNGDGLVDFSDVVIFFNQMDWIAENEPVAAFDFNQNGQIDFNDVVILFERL</sequence>
<dbReference type="EMBL" id="CP001338">
    <property type="protein sequence ID" value="ACL15779.1"/>
    <property type="molecule type" value="Genomic_DNA"/>
</dbReference>
<organism evidence="6 7">
    <name type="scientific">Methanosphaerula palustris (strain ATCC BAA-1556 / DSM 19958 / E1-9c)</name>
    <dbReference type="NCBI Taxonomy" id="521011"/>
    <lineage>
        <taxon>Archaea</taxon>
        <taxon>Methanobacteriati</taxon>
        <taxon>Methanobacteriota</taxon>
        <taxon>Stenosarchaea group</taxon>
        <taxon>Methanomicrobia</taxon>
        <taxon>Methanomicrobiales</taxon>
        <taxon>Methanoregulaceae</taxon>
        <taxon>Methanosphaerula</taxon>
    </lineage>
</organism>
<dbReference type="Pfam" id="PF00404">
    <property type="entry name" value="Dockerin_1"/>
    <property type="match status" value="1"/>
</dbReference>
<dbReference type="Pfam" id="PF03422">
    <property type="entry name" value="CBM_6"/>
    <property type="match status" value="1"/>
</dbReference>
<dbReference type="SUPFAM" id="SSF49785">
    <property type="entry name" value="Galactose-binding domain-like"/>
    <property type="match status" value="1"/>
</dbReference>
<dbReference type="CAZy" id="CBM6">
    <property type="family name" value="Carbohydrate-Binding Module Family 6"/>
</dbReference>
<dbReference type="InterPro" id="IPR051532">
    <property type="entry name" value="Ester_Hydrolysis_Enzymes"/>
</dbReference>
<dbReference type="InterPro" id="IPR022441">
    <property type="entry name" value="Para_beta_helix_rpt-2"/>
</dbReference>
<dbReference type="InterPro" id="IPR018247">
    <property type="entry name" value="EF_Hand_1_Ca_BS"/>
</dbReference>
<dbReference type="RefSeq" id="WP_012617098.1">
    <property type="nucleotide sequence ID" value="NC_011832.1"/>
</dbReference>
<dbReference type="InterPro" id="IPR013830">
    <property type="entry name" value="SGNH_hydro"/>
</dbReference>
<dbReference type="GO" id="GO:0004553">
    <property type="term" value="F:hydrolase activity, hydrolyzing O-glycosyl compounds"/>
    <property type="evidence" value="ECO:0007669"/>
    <property type="project" value="InterPro"/>
</dbReference>
<dbReference type="SMART" id="SM00710">
    <property type="entry name" value="PbH1"/>
    <property type="match status" value="3"/>
</dbReference>
<reference evidence="6 7" key="1">
    <citation type="journal article" date="2015" name="Genome Announc.">
        <title>Complete Genome Sequence of Methanosphaerula palustris E1-9CT, a Hydrogenotrophic Methanogen Isolated from a Minerotrophic Fen Peatland.</title>
        <authorList>
            <person name="Cadillo-Quiroz H."/>
            <person name="Browne P."/>
            <person name="Kyrpides N."/>
            <person name="Woyke T."/>
            <person name="Goodwin L."/>
            <person name="Detter C."/>
            <person name="Yavitt J.B."/>
            <person name="Zinder S.H."/>
        </authorList>
    </citation>
    <scope>NUCLEOTIDE SEQUENCE [LARGE SCALE GENOMIC DNA]</scope>
    <source>
        <strain evidence="7">ATCC BAA-1556 / DSM 19958 / E1-9c</strain>
    </source>
</reference>
<name>B8GJX5_METPE</name>
<dbReference type="PROSITE" id="PS50222">
    <property type="entry name" value="EF_HAND_2"/>
    <property type="match status" value="1"/>
</dbReference>
<dbReference type="InterPro" id="IPR008979">
    <property type="entry name" value="Galactose-bd-like_sf"/>
</dbReference>
<feature type="region of interest" description="Disordered" evidence="3">
    <location>
        <begin position="664"/>
        <end position="694"/>
    </location>
</feature>
<dbReference type="PROSITE" id="PS00018">
    <property type="entry name" value="EF_HAND_1"/>
    <property type="match status" value="2"/>
</dbReference>
<keyword evidence="7" id="KW-1185">Reference proteome</keyword>
<dbReference type="InterPro" id="IPR007742">
    <property type="entry name" value="NosD_dom"/>
</dbReference>
<feature type="compositionally biased region" description="Pro residues" evidence="3">
    <location>
        <begin position="251"/>
        <end position="265"/>
    </location>
</feature>
<dbReference type="InterPro" id="IPR011050">
    <property type="entry name" value="Pectin_lyase_fold/virulence"/>
</dbReference>
<feature type="domain" description="EF-hand" evidence="4">
    <location>
        <begin position="727"/>
        <end position="749"/>
    </location>
</feature>
<dbReference type="KEGG" id="mpl:Mpal_0405"/>
<dbReference type="InterPro" id="IPR012334">
    <property type="entry name" value="Pectin_lyas_fold"/>
</dbReference>
<dbReference type="CDD" id="cd01833">
    <property type="entry name" value="XynB_like"/>
    <property type="match status" value="1"/>
</dbReference>
<evidence type="ECO:0000256" key="1">
    <source>
        <dbReference type="ARBA" id="ARBA00016512"/>
    </source>
</evidence>
<dbReference type="InterPro" id="IPR002048">
    <property type="entry name" value="EF_hand_dom"/>
</dbReference>
<dbReference type="Gene3D" id="2.60.120.260">
    <property type="entry name" value="Galactose-binding domain-like"/>
    <property type="match status" value="1"/>
</dbReference>
<dbReference type="PROSITE" id="PS51175">
    <property type="entry name" value="CBM6"/>
    <property type="match status" value="1"/>
</dbReference>
<dbReference type="CDD" id="cd14254">
    <property type="entry name" value="Dockerin_II"/>
    <property type="match status" value="1"/>
</dbReference>
<evidence type="ECO:0000256" key="2">
    <source>
        <dbReference type="ARBA" id="ARBA00022729"/>
    </source>
</evidence>
<dbReference type="SUPFAM" id="SSF52266">
    <property type="entry name" value="SGNH hydrolase"/>
    <property type="match status" value="1"/>
</dbReference>
<dbReference type="CDD" id="cd04080">
    <property type="entry name" value="CBM6_cellulase-like"/>
    <property type="match status" value="1"/>
</dbReference>
<feature type="compositionally biased region" description="Polar residues" evidence="3">
    <location>
        <begin position="685"/>
        <end position="694"/>
    </location>
</feature>
<dbReference type="PANTHER" id="PTHR30383">
    <property type="entry name" value="THIOESTERASE 1/PROTEASE 1/LYSOPHOSPHOLIPASE L1"/>
    <property type="match status" value="1"/>
</dbReference>
<proteinExistence type="predicted"/>
<dbReference type="SMART" id="SM00606">
    <property type="entry name" value="CBD_IV"/>
    <property type="match status" value="1"/>
</dbReference>
<dbReference type="Pfam" id="PF13472">
    <property type="entry name" value="Lipase_GDSL_2"/>
    <property type="match status" value="1"/>
</dbReference>
<dbReference type="Gene3D" id="2.160.20.10">
    <property type="entry name" value="Single-stranded right-handed beta-helix, Pectin lyase-like"/>
    <property type="match status" value="1"/>
</dbReference>
<dbReference type="OrthoDB" id="291513at2157"/>
<dbReference type="SUPFAM" id="SSF63446">
    <property type="entry name" value="Type I dockerin domain"/>
    <property type="match status" value="1"/>
</dbReference>
<dbReference type="GO" id="GO:0005509">
    <property type="term" value="F:calcium ion binding"/>
    <property type="evidence" value="ECO:0007669"/>
    <property type="project" value="InterPro"/>
</dbReference>
<dbReference type="Proteomes" id="UP000002457">
    <property type="component" value="Chromosome"/>
</dbReference>
<protein>
    <recommendedName>
        <fullName evidence="1">Probable pectate lyase C</fullName>
    </recommendedName>
</protein>
<dbReference type="GO" id="GO:0004622">
    <property type="term" value="F:phosphatidylcholine lysophospholipase activity"/>
    <property type="evidence" value="ECO:0007669"/>
    <property type="project" value="TreeGrafter"/>
</dbReference>
<dbReference type="STRING" id="521011.Mpal_0405"/>
<dbReference type="InterPro" id="IPR006626">
    <property type="entry name" value="PbH1"/>
</dbReference>
<feature type="compositionally biased region" description="Low complexity" evidence="3">
    <location>
        <begin position="664"/>
        <end position="678"/>
    </location>
</feature>
<dbReference type="Pfam" id="PF05048">
    <property type="entry name" value="NosD"/>
    <property type="match status" value="1"/>
</dbReference>
<dbReference type="GeneID" id="25394089"/>
<dbReference type="Gene3D" id="3.40.50.1110">
    <property type="entry name" value="SGNH hydrolase"/>
    <property type="match status" value="1"/>
</dbReference>
<dbReference type="InterPro" id="IPR036439">
    <property type="entry name" value="Dockerin_dom_sf"/>
</dbReference>
<dbReference type="SUPFAM" id="SSF51126">
    <property type="entry name" value="Pectin lyase-like"/>
    <property type="match status" value="1"/>
</dbReference>
<feature type="region of interest" description="Disordered" evidence="3">
    <location>
        <begin position="247"/>
        <end position="274"/>
    </location>
</feature>
<evidence type="ECO:0000313" key="6">
    <source>
        <dbReference type="EMBL" id="ACL15779.1"/>
    </source>
</evidence>
<dbReference type="GO" id="GO:0030246">
    <property type="term" value="F:carbohydrate binding"/>
    <property type="evidence" value="ECO:0007669"/>
    <property type="project" value="InterPro"/>
</dbReference>
<evidence type="ECO:0000259" key="4">
    <source>
        <dbReference type="PROSITE" id="PS50222"/>
    </source>
</evidence>
<dbReference type="GO" id="GO:0000272">
    <property type="term" value="P:polysaccharide catabolic process"/>
    <property type="evidence" value="ECO:0007669"/>
    <property type="project" value="InterPro"/>
</dbReference>